<dbReference type="InterPro" id="IPR019826">
    <property type="entry name" value="Carboxylesterase_B_AS"/>
</dbReference>
<keyword evidence="8" id="KW-1185">Reference proteome</keyword>
<dbReference type="PROSITE" id="PS00122">
    <property type="entry name" value="CARBOXYLESTERASE_B_1"/>
    <property type="match status" value="1"/>
</dbReference>
<dbReference type="GO" id="GO:0016787">
    <property type="term" value="F:hydrolase activity"/>
    <property type="evidence" value="ECO:0007669"/>
    <property type="project" value="UniProtKB-KW"/>
</dbReference>
<evidence type="ECO:0000313" key="8">
    <source>
        <dbReference type="Proteomes" id="UP001302367"/>
    </source>
</evidence>
<reference evidence="6 8" key="2">
    <citation type="submission" date="2023-09" db="EMBL/GenBank/DDBJ databases">
        <title>Complete-Gapless Cercospora beticola genome.</title>
        <authorList>
            <person name="Wyatt N.A."/>
            <person name="Spanner R.E."/>
            <person name="Bolton M.D."/>
        </authorList>
    </citation>
    <scope>NUCLEOTIDE SEQUENCE [LARGE SCALE GENOMIC DNA]</scope>
    <source>
        <strain evidence="6">Cb09-40</strain>
    </source>
</reference>
<protein>
    <recommendedName>
        <fullName evidence="3">Carboxylic ester hydrolase</fullName>
        <ecNumber evidence="3">3.1.1.-</ecNumber>
    </recommendedName>
</protein>
<dbReference type="Proteomes" id="UP000230605">
    <property type="component" value="Chromosome 2"/>
</dbReference>
<feature type="domain" description="Carboxylesterase type B" evidence="4">
    <location>
        <begin position="25"/>
        <end position="210"/>
    </location>
</feature>
<organism evidence="5 7">
    <name type="scientific">Cercospora beticola</name>
    <name type="common">Sugarbeet leaf spot fungus</name>
    <dbReference type="NCBI Taxonomy" id="122368"/>
    <lineage>
        <taxon>Eukaryota</taxon>
        <taxon>Fungi</taxon>
        <taxon>Dikarya</taxon>
        <taxon>Ascomycota</taxon>
        <taxon>Pezizomycotina</taxon>
        <taxon>Dothideomycetes</taxon>
        <taxon>Dothideomycetidae</taxon>
        <taxon>Mycosphaerellales</taxon>
        <taxon>Mycosphaerellaceae</taxon>
        <taxon>Cercospora</taxon>
    </lineage>
</organism>
<dbReference type="OrthoDB" id="408631at2759"/>
<dbReference type="InterPro" id="IPR029058">
    <property type="entry name" value="AB_hydrolase_fold"/>
</dbReference>
<keyword evidence="2 3" id="KW-0378">Hydrolase</keyword>
<evidence type="ECO:0000259" key="4">
    <source>
        <dbReference type="Pfam" id="PF00135"/>
    </source>
</evidence>
<dbReference type="Pfam" id="PF00135">
    <property type="entry name" value="COesterase"/>
    <property type="match status" value="1"/>
</dbReference>
<evidence type="ECO:0000313" key="6">
    <source>
        <dbReference type="EMBL" id="WPA98511.1"/>
    </source>
</evidence>
<dbReference type="EC" id="3.1.1.-" evidence="3"/>
<dbReference type="InterPro" id="IPR002018">
    <property type="entry name" value="CarbesteraseB"/>
</dbReference>
<evidence type="ECO:0000256" key="3">
    <source>
        <dbReference type="RuleBase" id="RU361235"/>
    </source>
</evidence>
<evidence type="ECO:0000313" key="5">
    <source>
        <dbReference type="EMBL" id="PIA97815.1"/>
    </source>
</evidence>
<reference evidence="5 7" key="1">
    <citation type="submission" date="2015-10" db="EMBL/GenBank/DDBJ databases">
        <title>The cercosporin biosynthetic gene cluster was horizontally transferred to several fungal lineages and shown to be expanded in Cercospora beticola based on microsynteny with recipient genomes.</title>
        <authorList>
            <person name="De Jonge R."/>
            <person name="Ebert M.K."/>
            <person name="Suttle J.C."/>
            <person name="Jurick Ii W.M."/>
            <person name="Secor G.A."/>
            <person name="Thomma B.P."/>
            <person name="Van De Peer Y."/>
            <person name="Bolton M.D."/>
        </authorList>
    </citation>
    <scope>NUCLEOTIDE SEQUENCE [LARGE SCALE GENOMIC DNA]</scope>
    <source>
        <strain evidence="5 7">09-40</strain>
    </source>
</reference>
<dbReference type="EMBL" id="CP134185">
    <property type="protein sequence ID" value="WPA98511.1"/>
    <property type="molecule type" value="Genomic_DNA"/>
</dbReference>
<dbReference type="Proteomes" id="UP001302367">
    <property type="component" value="Chromosome 2"/>
</dbReference>
<dbReference type="AlphaFoldDB" id="A0A2G5HZ37"/>
<dbReference type="PANTHER" id="PTHR43142:SF1">
    <property type="entry name" value="CARBOXYLIC ESTER HYDROLASE"/>
    <property type="match status" value="1"/>
</dbReference>
<evidence type="ECO:0000256" key="1">
    <source>
        <dbReference type="ARBA" id="ARBA00005964"/>
    </source>
</evidence>
<sequence>MEKQISTPRGPILTKVDNGLVYARNIQYATADRWKQPVPSRWTEVRDCTKKGAICPQHQFRFEHVLGEMPSKDREFSEDCLNVTVVAPENAKNLPVLVSYHGGANIAGGADFDIMDMSGLARLGLVTVAVQYRLGVYGCVEIPGHAPANLHVYDQIEALKWTKENAAAFGGDPANVTISGQSAGAWAVYNMLLAQTDGLFQKAILISASLDLKLKPEYGEVVKKKLPGDLLDIQEKCSQEIPGAEPFLPNRTKAPFPADLDKRLGERKDVDLLIGWTADEVIPYLHMIPTTKAIISLPLIGGALAHTLGRLASNRVFKNGSRELARKWSKNGGRVTTYEFQWYPKESLYGACHCMEMPFMFGDWANWAAAPLVTGKGSEEVVNRLAPKFKQMLLTFIKDGLKDGKHFDITADFSERSYL</sequence>
<evidence type="ECO:0000256" key="2">
    <source>
        <dbReference type="ARBA" id="ARBA00022801"/>
    </source>
</evidence>
<gene>
    <name evidence="5" type="ORF">CB0940_05915</name>
    <name evidence="6" type="ORF">RHO25_003123</name>
</gene>
<dbReference type="SUPFAM" id="SSF53474">
    <property type="entry name" value="alpha/beta-Hydrolases"/>
    <property type="match status" value="1"/>
</dbReference>
<proteinExistence type="inferred from homology"/>
<accession>A0A2G5HZ37</accession>
<dbReference type="Gene3D" id="3.40.50.1820">
    <property type="entry name" value="alpha/beta hydrolase"/>
    <property type="match status" value="2"/>
</dbReference>
<dbReference type="PANTHER" id="PTHR43142">
    <property type="entry name" value="CARBOXYLIC ESTER HYDROLASE"/>
    <property type="match status" value="1"/>
</dbReference>
<dbReference type="EMBL" id="LKMD01000102">
    <property type="protein sequence ID" value="PIA97815.1"/>
    <property type="molecule type" value="Genomic_DNA"/>
</dbReference>
<name>A0A2G5HZ37_CERBT</name>
<comment type="similarity">
    <text evidence="1 3">Belongs to the type-B carboxylesterase/lipase family.</text>
</comment>
<evidence type="ECO:0000313" key="7">
    <source>
        <dbReference type="Proteomes" id="UP000230605"/>
    </source>
</evidence>